<protein>
    <submittedName>
        <fullName evidence="7">Type 1 fimbrial protein</fullName>
    </submittedName>
</protein>
<keyword evidence="8" id="KW-1185">Reference proteome</keyword>
<evidence type="ECO:0000256" key="1">
    <source>
        <dbReference type="ARBA" id="ARBA00004561"/>
    </source>
</evidence>
<feature type="domain" description="Fimbrial-type adhesion" evidence="6">
    <location>
        <begin position="223"/>
        <end position="362"/>
    </location>
</feature>
<gene>
    <name evidence="7" type="ORF">FE839_09625</name>
</gene>
<evidence type="ECO:0000259" key="6">
    <source>
        <dbReference type="Pfam" id="PF00419"/>
    </source>
</evidence>
<comment type="subcellular location">
    <subcellularLocation>
        <location evidence="1">Fimbrium</location>
    </subcellularLocation>
</comment>
<dbReference type="RefSeq" id="WP_138360616.1">
    <property type="nucleotide sequence ID" value="NZ_VCHQ01000011.1"/>
</dbReference>
<proteinExistence type="inferred from homology"/>
<sequence length="362" mass="39305">MIKIVRSLVLYLFVFAGASGFARADGTWVDCQRTNGYYQLFDSTTVQVGKDAAVGDLLGTWLTSSDPTAWTCNHRTAYQDQAIPMAVQGYPPYTIWGTMSIDGQTYTVYNTTVKTGLGYVARWRYTVKGQVSDWYPLTINNGVYQTPSQLFNASYDGPNSWYIGVDVQVRFVKTATTLTAGSTPIFDPMYMRHYQTYGGTVFVGGGTYMIAQYRAGGLVISTTGGTCTTSDVNVELPPANRASFTGVGYTTSRTDFSLVFTKCPSGLASIGYQFTPTTSIIDNSQGVFASSATSTASGVSLQLLNDQDVPISFNTSYLLTDYDPSLENATYTVPLRAGLYQTEESVSSGNVNGAVTFTLIYK</sequence>
<dbReference type="InterPro" id="IPR008966">
    <property type="entry name" value="Adhesion_dom_sf"/>
</dbReference>
<dbReference type="GO" id="GO:0043709">
    <property type="term" value="P:cell adhesion involved in single-species biofilm formation"/>
    <property type="evidence" value="ECO:0007669"/>
    <property type="project" value="TreeGrafter"/>
</dbReference>
<evidence type="ECO:0000313" key="7">
    <source>
        <dbReference type="EMBL" id="TLV19229.1"/>
    </source>
</evidence>
<evidence type="ECO:0000256" key="3">
    <source>
        <dbReference type="ARBA" id="ARBA00022729"/>
    </source>
</evidence>
<evidence type="ECO:0000256" key="5">
    <source>
        <dbReference type="SAM" id="SignalP"/>
    </source>
</evidence>
<evidence type="ECO:0000256" key="4">
    <source>
        <dbReference type="ARBA" id="ARBA00023263"/>
    </source>
</evidence>
<dbReference type="EMBL" id="VCHQ01000011">
    <property type="protein sequence ID" value="TLV19229.1"/>
    <property type="molecule type" value="Genomic_DNA"/>
</dbReference>
<dbReference type="InterPro" id="IPR050263">
    <property type="entry name" value="Bact_Fimbrial_Adh_Pro"/>
</dbReference>
<evidence type="ECO:0000313" key="8">
    <source>
        <dbReference type="Proteomes" id="UP000307430"/>
    </source>
</evidence>
<dbReference type="InterPro" id="IPR036937">
    <property type="entry name" value="Adhesion_dom_fimbrial_sf"/>
</dbReference>
<comment type="caution">
    <text evidence="7">The sequence shown here is derived from an EMBL/GenBank/DDBJ whole genome shotgun (WGS) entry which is preliminary data.</text>
</comment>
<dbReference type="PANTHER" id="PTHR33420:SF3">
    <property type="entry name" value="FIMBRIAL SUBUNIT ELFA"/>
    <property type="match status" value="1"/>
</dbReference>
<dbReference type="Gene3D" id="2.60.40.1090">
    <property type="entry name" value="Fimbrial-type adhesion domain"/>
    <property type="match status" value="1"/>
</dbReference>
<dbReference type="SUPFAM" id="SSF49401">
    <property type="entry name" value="Bacterial adhesins"/>
    <property type="match status" value="1"/>
</dbReference>
<accession>A0A5R9LJ78</accession>
<organism evidence="7 8">
    <name type="scientific">Klebsiella indica</name>
    <dbReference type="NCBI Taxonomy" id="2582917"/>
    <lineage>
        <taxon>Bacteria</taxon>
        <taxon>Pseudomonadati</taxon>
        <taxon>Pseudomonadota</taxon>
        <taxon>Gammaproteobacteria</taxon>
        <taxon>Enterobacterales</taxon>
        <taxon>Enterobacteriaceae</taxon>
        <taxon>Klebsiella/Raoultella group</taxon>
        <taxon>Klebsiella</taxon>
    </lineage>
</organism>
<evidence type="ECO:0000256" key="2">
    <source>
        <dbReference type="ARBA" id="ARBA00006671"/>
    </source>
</evidence>
<keyword evidence="3 5" id="KW-0732">Signal</keyword>
<dbReference type="InterPro" id="IPR000259">
    <property type="entry name" value="Adhesion_dom_fimbrial"/>
</dbReference>
<dbReference type="PANTHER" id="PTHR33420">
    <property type="entry name" value="FIMBRIAL SUBUNIT ELFA-RELATED"/>
    <property type="match status" value="1"/>
</dbReference>
<dbReference type="GO" id="GO:0009289">
    <property type="term" value="C:pilus"/>
    <property type="evidence" value="ECO:0007669"/>
    <property type="project" value="UniProtKB-SubCell"/>
</dbReference>
<name>A0A5R9LJ78_9ENTR</name>
<dbReference type="Pfam" id="PF00419">
    <property type="entry name" value="Fimbrial"/>
    <property type="match status" value="1"/>
</dbReference>
<reference evidence="7 8" key="1">
    <citation type="submission" date="2019-05" db="EMBL/GenBank/DDBJ databases">
        <title>Genome sequence of Klebsiella sp strain TOUT106.</title>
        <authorList>
            <person name="Rahi P."/>
            <person name="Chaudhari D."/>
        </authorList>
    </citation>
    <scope>NUCLEOTIDE SEQUENCE [LARGE SCALE GENOMIC DNA]</scope>
    <source>
        <strain evidence="7 8">TOUT106</strain>
    </source>
</reference>
<dbReference type="Proteomes" id="UP000307430">
    <property type="component" value="Unassembled WGS sequence"/>
</dbReference>
<dbReference type="AlphaFoldDB" id="A0A5R9LJ78"/>
<feature type="signal peptide" evidence="5">
    <location>
        <begin position="1"/>
        <end position="24"/>
    </location>
</feature>
<comment type="similarity">
    <text evidence="2">Belongs to the fimbrial protein family.</text>
</comment>
<keyword evidence="4" id="KW-0281">Fimbrium</keyword>
<feature type="chain" id="PRO_5024329636" evidence="5">
    <location>
        <begin position="25"/>
        <end position="362"/>
    </location>
</feature>